<dbReference type="InterPro" id="IPR017930">
    <property type="entry name" value="Myb_dom"/>
</dbReference>
<dbReference type="OrthoDB" id="2143914at2759"/>
<evidence type="ECO:0008006" key="5">
    <source>
        <dbReference type="Google" id="ProtNLM"/>
    </source>
</evidence>
<dbReference type="GO" id="GO:0005634">
    <property type="term" value="C:nucleus"/>
    <property type="evidence" value="ECO:0007669"/>
    <property type="project" value="TreeGrafter"/>
</dbReference>
<dbReference type="PANTHER" id="PTHR45614:SF232">
    <property type="entry name" value="TRANSCRIPTION FACTOR MYB3R-2"/>
    <property type="match status" value="1"/>
</dbReference>
<evidence type="ECO:0000259" key="1">
    <source>
        <dbReference type="PROSITE" id="PS50090"/>
    </source>
</evidence>
<evidence type="ECO:0000313" key="4">
    <source>
        <dbReference type="Proteomes" id="UP000095751"/>
    </source>
</evidence>
<evidence type="ECO:0000313" key="3">
    <source>
        <dbReference type="EMBL" id="OEU12148.1"/>
    </source>
</evidence>
<dbReference type="EMBL" id="KV784365">
    <property type="protein sequence ID" value="OEU12148.1"/>
    <property type="molecule type" value="Genomic_DNA"/>
</dbReference>
<feature type="domain" description="Myb-like" evidence="1">
    <location>
        <begin position="100"/>
        <end position="149"/>
    </location>
</feature>
<dbReference type="AlphaFoldDB" id="A0A1E7F1S7"/>
<dbReference type="Gene3D" id="1.10.10.60">
    <property type="entry name" value="Homeodomain-like"/>
    <property type="match status" value="3"/>
</dbReference>
<feature type="domain" description="HTH myb-type" evidence="2">
    <location>
        <begin position="1"/>
        <end position="53"/>
    </location>
</feature>
<gene>
    <name evidence="3" type="ORF">FRACYDRAFT_154261</name>
</gene>
<dbReference type="PROSITE" id="PS50090">
    <property type="entry name" value="MYB_LIKE"/>
    <property type="match status" value="3"/>
</dbReference>
<dbReference type="PROSITE" id="PS51294">
    <property type="entry name" value="HTH_MYB"/>
    <property type="match status" value="2"/>
</dbReference>
<dbReference type="KEGG" id="fcy:FRACYDRAFT_154261"/>
<dbReference type="PANTHER" id="PTHR45614">
    <property type="entry name" value="MYB PROTEIN-RELATED"/>
    <property type="match status" value="1"/>
</dbReference>
<dbReference type="InterPro" id="IPR001005">
    <property type="entry name" value="SANT/Myb"/>
</dbReference>
<accession>A0A1E7F1S7</accession>
<dbReference type="InterPro" id="IPR009057">
    <property type="entry name" value="Homeodomain-like_sf"/>
</dbReference>
<feature type="non-terminal residue" evidence="3">
    <location>
        <position position="1"/>
    </location>
</feature>
<feature type="non-terminal residue" evidence="3">
    <location>
        <position position="149"/>
    </location>
</feature>
<dbReference type="SUPFAM" id="SSF46689">
    <property type="entry name" value="Homeodomain-like"/>
    <property type="match status" value="3"/>
</dbReference>
<dbReference type="CDD" id="cd00167">
    <property type="entry name" value="SANT"/>
    <property type="match status" value="2"/>
</dbReference>
<dbReference type="Proteomes" id="UP000095751">
    <property type="component" value="Unassembled WGS sequence"/>
</dbReference>
<organism evidence="3 4">
    <name type="scientific">Fragilariopsis cylindrus CCMP1102</name>
    <dbReference type="NCBI Taxonomy" id="635003"/>
    <lineage>
        <taxon>Eukaryota</taxon>
        <taxon>Sar</taxon>
        <taxon>Stramenopiles</taxon>
        <taxon>Ochrophyta</taxon>
        <taxon>Bacillariophyta</taxon>
        <taxon>Bacillariophyceae</taxon>
        <taxon>Bacillariophycidae</taxon>
        <taxon>Bacillariales</taxon>
        <taxon>Bacillariaceae</taxon>
        <taxon>Fragilariopsis</taxon>
    </lineage>
</organism>
<dbReference type="Pfam" id="PF13921">
    <property type="entry name" value="Myb_DNA-bind_6"/>
    <property type="match status" value="1"/>
</dbReference>
<name>A0A1E7F1S7_9STRA</name>
<dbReference type="InterPro" id="IPR050560">
    <property type="entry name" value="MYB_TF"/>
</dbReference>
<dbReference type="Pfam" id="PF00249">
    <property type="entry name" value="Myb_DNA-binding"/>
    <property type="match status" value="1"/>
</dbReference>
<reference evidence="3 4" key="1">
    <citation type="submission" date="2016-09" db="EMBL/GenBank/DDBJ databases">
        <title>Extensive genetic diversity and differential bi-allelic expression allows diatom success in the polar Southern Ocean.</title>
        <authorList>
            <consortium name="DOE Joint Genome Institute"/>
            <person name="Mock T."/>
            <person name="Otillar R.P."/>
            <person name="Strauss J."/>
            <person name="Dupont C."/>
            <person name="Frickenhaus S."/>
            <person name="Maumus F."/>
            <person name="Mcmullan M."/>
            <person name="Sanges R."/>
            <person name="Schmutz J."/>
            <person name="Toseland A."/>
            <person name="Valas R."/>
            <person name="Veluchamy A."/>
            <person name="Ward B.J."/>
            <person name="Allen A."/>
            <person name="Barry K."/>
            <person name="Falciatore A."/>
            <person name="Ferrante M."/>
            <person name="Fortunato A.E."/>
            <person name="Gloeckner G."/>
            <person name="Gruber A."/>
            <person name="Hipkin R."/>
            <person name="Janech M."/>
            <person name="Kroth P."/>
            <person name="Leese F."/>
            <person name="Lindquist E."/>
            <person name="Lyon B.R."/>
            <person name="Martin J."/>
            <person name="Mayer C."/>
            <person name="Parker M."/>
            <person name="Quesneville H."/>
            <person name="Raymond J."/>
            <person name="Uhlig C."/>
            <person name="Valentin K.U."/>
            <person name="Worden A.Z."/>
            <person name="Armbrust E.V."/>
            <person name="Bowler C."/>
            <person name="Green B."/>
            <person name="Moulton V."/>
            <person name="Van Oosterhout C."/>
            <person name="Grigoriev I."/>
        </authorList>
    </citation>
    <scope>NUCLEOTIDE SEQUENCE [LARGE SCALE GENOMIC DNA]</scope>
    <source>
        <strain evidence="3 4">CCMP1102</strain>
    </source>
</reference>
<proteinExistence type="predicted"/>
<feature type="domain" description="Myb-like" evidence="1">
    <location>
        <begin position="56"/>
        <end position="99"/>
    </location>
</feature>
<keyword evidence="4" id="KW-1185">Reference proteome</keyword>
<dbReference type="GO" id="GO:0000978">
    <property type="term" value="F:RNA polymerase II cis-regulatory region sequence-specific DNA binding"/>
    <property type="evidence" value="ECO:0007669"/>
    <property type="project" value="TreeGrafter"/>
</dbReference>
<dbReference type="GO" id="GO:0000981">
    <property type="term" value="F:DNA-binding transcription factor activity, RNA polymerase II-specific"/>
    <property type="evidence" value="ECO:0007669"/>
    <property type="project" value="TreeGrafter"/>
</dbReference>
<dbReference type="InParanoid" id="A0A1E7F1S7"/>
<evidence type="ECO:0000259" key="2">
    <source>
        <dbReference type="PROSITE" id="PS51294"/>
    </source>
</evidence>
<sequence>WSDQEDKLLKIEVKKQKFQGGNINWEIISKSFGGTRAPIQCKNRLNNYLQLGKVYGDWDQYEDVCILDMKRKGFMWADIADRLQRRTGNHIRERFVNYLDPNIKKTPWTKEEDTILLANQRTLGNKWADIQKLLPGPGIRPQNSIKNRF</sequence>
<protein>
    <recommendedName>
        <fullName evidence="5">Homeodomain-like protein</fullName>
    </recommendedName>
</protein>
<dbReference type="SMART" id="SM00717">
    <property type="entry name" value="SANT"/>
    <property type="match status" value="3"/>
</dbReference>
<feature type="domain" description="HTH myb-type" evidence="2">
    <location>
        <begin position="100"/>
        <end position="149"/>
    </location>
</feature>
<feature type="domain" description="Myb-like" evidence="1">
    <location>
        <begin position="1"/>
        <end position="49"/>
    </location>
</feature>